<feature type="transmembrane region" description="Helical" evidence="10">
    <location>
        <begin position="108"/>
        <end position="128"/>
    </location>
</feature>
<sequence>MPKVHARIVAEATIFAAAIAWLYVAAQHQRLQEALPSLHLLLGTMAALLIAGTQATLNSDRYLSALLVGRTRPEDDTGILVGVVLLPLVLCSRLLLGFATTRTIDDYTWAHLCYVIILALGAVVRILMRSPWSATSMVPESLVVAAVYWLFLSASGLNVWHIEFLLLSSNLFVHFGLLALPRSFTYGEALVLAQGLSLIVVDATLYTLQTMGWTSGDIPAHDDTTVLIQLVLISGVAMAILCTPLFQRYGTPSPKKLQAPLPLEPTAVFVGLVACVGGIFVVWSSVLLGTPLWWWLLAAITTPSALKVIVTWLLLLIVVVPLCPWIAHTLGLRQIVARKLYHFLAVALFLPASFLNMDLLRLSYAIAIGLFLVVECIRALAVPPLGTPIAKFVTAYLDHRDDGRVILSHTYLLLGCALPAWLGAPSVLLANAGVLALGIGDAMGAVVGSTIGRRKVCGKKTLEGSLAVFVSMVGFAWTAVQSHDDIATPGFLAFLWSTWLTTALEAVTCQIDNLVLPLFYLAVCSITQAYAYP</sequence>
<dbReference type="InterPro" id="IPR032974">
    <property type="entry name" value="Polypren_kinase"/>
</dbReference>
<dbReference type="PANTHER" id="PTHR13205">
    <property type="entry name" value="TRANSMEMBRANE PROTEIN 15-RELATED"/>
    <property type="match status" value="1"/>
</dbReference>
<keyword evidence="12" id="KW-1185">Reference proteome</keyword>
<dbReference type="EC" id="2.7.1.108" evidence="3"/>
<comment type="subcellular location">
    <subcellularLocation>
        <location evidence="1">Endoplasmic reticulum membrane</location>
        <topology evidence="1">Multi-pass membrane protein</topology>
    </subcellularLocation>
</comment>
<evidence type="ECO:0000256" key="4">
    <source>
        <dbReference type="ARBA" id="ARBA00022679"/>
    </source>
</evidence>
<keyword evidence="5 10" id="KW-0812">Transmembrane</keyword>
<feature type="transmembrane region" description="Helical" evidence="10">
    <location>
        <begin position="148"/>
        <end position="173"/>
    </location>
</feature>
<feature type="transmembrane region" description="Helical" evidence="10">
    <location>
        <begin position="403"/>
        <end position="422"/>
    </location>
</feature>
<evidence type="ECO:0000256" key="6">
    <source>
        <dbReference type="ARBA" id="ARBA00022777"/>
    </source>
</evidence>
<feature type="transmembrane region" description="Helical" evidence="10">
    <location>
        <begin position="267"/>
        <end position="296"/>
    </location>
</feature>
<feature type="transmembrane region" description="Helical" evidence="10">
    <location>
        <begin position="363"/>
        <end position="382"/>
    </location>
</feature>
<feature type="transmembrane region" description="Helical" evidence="10">
    <location>
        <begin position="514"/>
        <end position="532"/>
    </location>
</feature>
<evidence type="ECO:0000313" key="12">
    <source>
        <dbReference type="Proteomes" id="UP000243579"/>
    </source>
</evidence>
<comment type="caution">
    <text evidence="11">The sequence shown here is derived from an EMBL/GenBank/DDBJ whole genome shotgun (WGS) entry which is preliminary data.</text>
</comment>
<comment type="similarity">
    <text evidence="2">Belongs to the polyprenol kinase family.</text>
</comment>
<feature type="transmembrane region" description="Helical" evidence="10">
    <location>
        <begin position="38"/>
        <end position="57"/>
    </location>
</feature>
<feature type="transmembrane region" description="Helical" evidence="10">
    <location>
        <begin position="486"/>
        <end position="507"/>
    </location>
</feature>
<feature type="transmembrane region" description="Helical" evidence="10">
    <location>
        <begin position="77"/>
        <end position="96"/>
    </location>
</feature>
<keyword evidence="6 11" id="KW-0418">Kinase</keyword>
<evidence type="ECO:0000256" key="8">
    <source>
        <dbReference type="ARBA" id="ARBA00022989"/>
    </source>
</evidence>
<keyword evidence="4" id="KW-0808">Transferase</keyword>
<dbReference type="GO" id="GO:0005789">
    <property type="term" value="C:endoplasmic reticulum membrane"/>
    <property type="evidence" value="ECO:0007669"/>
    <property type="project" value="UniProtKB-SubCell"/>
</dbReference>
<feature type="transmembrane region" description="Helical" evidence="10">
    <location>
        <begin position="308"/>
        <end position="328"/>
    </location>
</feature>
<feature type="transmembrane region" description="Helical" evidence="10">
    <location>
        <begin position="226"/>
        <end position="246"/>
    </location>
</feature>
<evidence type="ECO:0000256" key="10">
    <source>
        <dbReference type="SAM" id="Phobius"/>
    </source>
</evidence>
<dbReference type="EMBL" id="JNBR01000400">
    <property type="protein sequence ID" value="OQR93671.1"/>
    <property type="molecule type" value="Genomic_DNA"/>
</dbReference>
<evidence type="ECO:0000256" key="9">
    <source>
        <dbReference type="ARBA" id="ARBA00023136"/>
    </source>
</evidence>
<keyword evidence="8 10" id="KW-1133">Transmembrane helix</keyword>
<reference evidence="11 12" key="1">
    <citation type="journal article" date="2014" name="Genome Biol. Evol.">
        <title>The secreted proteins of Achlya hypogyna and Thraustotheca clavata identify the ancestral oomycete secretome and reveal gene acquisitions by horizontal gene transfer.</title>
        <authorList>
            <person name="Misner I."/>
            <person name="Blouin N."/>
            <person name="Leonard G."/>
            <person name="Richards T.A."/>
            <person name="Lane C.E."/>
        </authorList>
    </citation>
    <scope>NUCLEOTIDE SEQUENCE [LARGE SCALE GENOMIC DNA]</scope>
    <source>
        <strain evidence="11 12">ATCC 48635</strain>
    </source>
</reference>
<gene>
    <name evidence="11" type="ORF">ACHHYP_02377</name>
</gene>
<feature type="transmembrane region" description="Helical" evidence="10">
    <location>
        <begin position="461"/>
        <end position="480"/>
    </location>
</feature>
<name>A0A1V9Z6V0_ACHHY</name>
<keyword evidence="7" id="KW-0256">Endoplasmic reticulum</keyword>
<accession>A0A1V9Z6V0</accession>
<evidence type="ECO:0000256" key="7">
    <source>
        <dbReference type="ARBA" id="ARBA00022824"/>
    </source>
</evidence>
<evidence type="ECO:0000256" key="5">
    <source>
        <dbReference type="ARBA" id="ARBA00022692"/>
    </source>
</evidence>
<feature type="transmembrane region" description="Helical" evidence="10">
    <location>
        <begin position="185"/>
        <end position="206"/>
    </location>
</feature>
<dbReference type="AlphaFoldDB" id="A0A1V9Z6V0"/>
<dbReference type="GO" id="GO:0043048">
    <property type="term" value="P:dolichyl monophosphate biosynthetic process"/>
    <property type="evidence" value="ECO:0007669"/>
    <property type="project" value="TreeGrafter"/>
</dbReference>
<dbReference type="Proteomes" id="UP000243579">
    <property type="component" value="Unassembled WGS sequence"/>
</dbReference>
<dbReference type="OrthoDB" id="377083at2759"/>
<feature type="transmembrane region" description="Helical" evidence="10">
    <location>
        <begin position="340"/>
        <end position="357"/>
    </location>
</feature>
<dbReference type="GO" id="GO:0004168">
    <property type="term" value="F:dolichol kinase activity"/>
    <property type="evidence" value="ECO:0007669"/>
    <property type="project" value="UniProtKB-EC"/>
</dbReference>
<evidence type="ECO:0000256" key="1">
    <source>
        <dbReference type="ARBA" id="ARBA00004477"/>
    </source>
</evidence>
<evidence type="ECO:0000256" key="2">
    <source>
        <dbReference type="ARBA" id="ARBA00010794"/>
    </source>
</evidence>
<protein>
    <recommendedName>
        <fullName evidence="3">dolichol kinase</fullName>
        <ecNumber evidence="3">2.7.1.108</ecNumber>
    </recommendedName>
</protein>
<keyword evidence="9 10" id="KW-0472">Membrane</keyword>
<dbReference type="STRING" id="1202772.A0A1V9Z6V0"/>
<feature type="transmembrane region" description="Helical" evidence="10">
    <location>
        <begin position="6"/>
        <end position="26"/>
    </location>
</feature>
<evidence type="ECO:0000313" key="11">
    <source>
        <dbReference type="EMBL" id="OQR93671.1"/>
    </source>
</evidence>
<organism evidence="11 12">
    <name type="scientific">Achlya hypogyna</name>
    <name type="common">Oomycete</name>
    <name type="synonym">Protoachlya hypogyna</name>
    <dbReference type="NCBI Taxonomy" id="1202772"/>
    <lineage>
        <taxon>Eukaryota</taxon>
        <taxon>Sar</taxon>
        <taxon>Stramenopiles</taxon>
        <taxon>Oomycota</taxon>
        <taxon>Saprolegniomycetes</taxon>
        <taxon>Saprolegniales</taxon>
        <taxon>Achlyaceae</taxon>
        <taxon>Achlya</taxon>
    </lineage>
</organism>
<dbReference type="PANTHER" id="PTHR13205:SF15">
    <property type="entry name" value="DOLICHOL KINASE"/>
    <property type="match status" value="1"/>
</dbReference>
<proteinExistence type="inferred from homology"/>
<evidence type="ECO:0000256" key="3">
    <source>
        <dbReference type="ARBA" id="ARBA00012132"/>
    </source>
</evidence>
<feature type="transmembrane region" description="Helical" evidence="10">
    <location>
        <begin position="428"/>
        <end position="449"/>
    </location>
</feature>